<dbReference type="InterPro" id="IPR027469">
    <property type="entry name" value="Cation_efflux_TMD_sf"/>
</dbReference>
<accession>A0A7Z7N7H9</accession>
<keyword evidence="5 6" id="KW-0472">Membrane</keyword>
<evidence type="ECO:0000256" key="6">
    <source>
        <dbReference type="SAM" id="Phobius"/>
    </source>
</evidence>
<dbReference type="InterPro" id="IPR040177">
    <property type="entry name" value="SLC30A9"/>
</dbReference>
<evidence type="ECO:0000256" key="2">
    <source>
        <dbReference type="ARBA" id="ARBA00022448"/>
    </source>
</evidence>
<evidence type="ECO:0000256" key="1">
    <source>
        <dbReference type="ARBA" id="ARBA00004141"/>
    </source>
</evidence>
<dbReference type="NCBIfam" id="TIGR01297">
    <property type="entry name" value="CDF"/>
    <property type="match status" value="1"/>
</dbReference>
<feature type="transmembrane region" description="Helical" evidence="6">
    <location>
        <begin position="167"/>
        <end position="186"/>
    </location>
</feature>
<dbReference type="GO" id="GO:0008324">
    <property type="term" value="F:monoatomic cation transmembrane transporter activity"/>
    <property type="evidence" value="ECO:0007669"/>
    <property type="project" value="InterPro"/>
</dbReference>
<evidence type="ECO:0000313" key="8">
    <source>
        <dbReference type="EMBL" id="SOJ52707.1"/>
    </source>
</evidence>
<reference evidence="8 9" key="1">
    <citation type="submission" date="2017-10" db="EMBL/GenBank/DDBJ databases">
        <authorList>
            <consortium name="Urmite Genomes"/>
        </authorList>
    </citation>
    <scope>NUCLEOTIDE SEQUENCE [LARGE SCALE GENOMIC DNA]</scope>
    <source>
        <strain evidence="8 9">FB-527</strain>
    </source>
</reference>
<dbReference type="EMBL" id="OCTY01000002">
    <property type="protein sequence ID" value="SOJ52707.1"/>
    <property type="molecule type" value="Genomic_DNA"/>
</dbReference>
<comment type="subcellular location">
    <subcellularLocation>
        <location evidence="1">Membrane</location>
        <topology evidence="1">Multi-pass membrane protein</topology>
    </subcellularLocation>
</comment>
<feature type="domain" description="Cation efflux protein transmembrane" evidence="7">
    <location>
        <begin position="10"/>
        <end position="217"/>
    </location>
</feature>
<name>A0A7Z7N7H9_9MYCO</name>
<dbReference type="RefSeq" id="WP_186241102.1">
    <property type="nucleotide sequence ID" value="NZ_OCTY01000002.1"/>
</dbReference>
<dbReference type="InterPro" id="IPR002524">
    <property type="entry name" value="Cation_efflux"/>
</dbReference>
<feature type="transmembrane region" description="Helical" evidence="6">
    <location>
        <begin position="192"/>
        <end position="211"/>
    </location>
</feature>
<dbReference type="Pfam" id="PF01545">
    <property type="entry name" value="Cation_efflux"/>
    <property type="match status" value="1"/>
</dbReference>
<evidence type="ECO:0000256" key="4">
    <source>
        <dbReference type="ARBA" id="ARBA00022989"/>
    </source>
</evidence>
<organism evidence="8 9">
    <name type="scientific">Mycobacterium simulans</name>
    <dbReference type="NCBI Taxonomy" id="627089"/>
    <lineage>
        <taxon>Bacteria</taxon>
        <taxon>Bacillati</taxon>
        <taxon>Actinomycetota</taxon>
        <taxon>Actinomycetes</taxon>
        <taxon>Mycobacteriales</taxon>
        <taxon>Mycobacteriaceae</taxon>
        <taxon>Mycobacterium</taxon>
    </lineage>
</organism>
<feature type="transmembrane region" description="Helical" evidence="6">
    <location>
        <begin position="12"/>
        <end position="30"/>
    </location>
</feature>
<keyword evidence="9" id="KW-1185">Reference proteome</keyword>
<evidence type="ECO:0000313" key="9">
    <source>
        <dbReference type="Proteomes" id="UP000554965"/>
    </source>
</evidence>
<evidence type="ECO:0000259" key="7">
    <source>
        <dbReference type="Pfam" id="PF01545"/>
    </source>
</evidence>
<dbReference type="PANTHER" id="PTHR13414">
    <property type="entry name" value="HUEL-CATION TRANSPORTER"/>
    <property type="match status" value="1"/>
</dbReference>
<comment type="caution">
    <text evidence="8">The sequence shown here is derived from an EMBL/GenBank/DDBJ whole genome shotgun (WGS) entry which is preliminary data.</text>
</comment>
<keyword evidence="3 6" id="KW-0812">Transmembrane</keyword>
<dbReference type="SUPFAM" id="SSF161111">
    <property type="entry name" value="Cation efflux protein transmembrane domain-like"/>
    <property type="match status" value="1"/>
</dbReference>
<dbReference type="Gene3D" id="1.20.1510.10">
    <property type="entry name" value="Cation efflux protein transmembrane domain"/>
    <property type="match status" value="1"/>
</dbReference>
<dbReference type="AlphaFoldDB" id="A0A7Z7N7H9"/>
<proteinExistence type="predicted"/>
<dbReference type="InterPro" id="IPR036837">
    <property type="entry name" value="Cation_efflux_CTD_sf"/>
</dbReference>
<dbReference type="GO" id="GO:0006829">
    <property type="term" value="P:zinc ion transport"/>
    <property type="evidence" value="ECO:0007669"/>
    <property type="project" value="InterPro"/>
</dbReference>
<sequence>MAPNGTTRAITVAFGANAGIAVAKFAGYLLTGSSAMLAESLHSLADGVNELLLMIGKRRSRKSPDTLHQFGYGRSRYFYSFVVALAVFAIGSVFVIYEGYRKITHPEPLTAPAVALAILVVAALLDGYSLRTAKVQSKGLKGSGSWWQFIRNSRTPEPPVVLLEDSAALLGLSLAFAGVSLTAATGNPLWDALSTLAIGVLLGGIAVVLIVETHSLLIGEGATSKQCNMIRSALQHAKHVDGVIDMRTQYLAPDEILVGAKVAFGPDTEWQTVADVIRNAEAQVREAVPAVRVVYIQPDVEPRPDVERR</sequence>
<dbReference type="GO" id="GO:0016020">
    <property type="term" value="C:membrane"/>
    <property type="evidence" value="ECO:0007669"/>
    <property type="project" value="UniProtKB-SubCell"/>
</dbReference>
<dbReference type="Gene3D" id="3.30.70.1350">
    <property type="entry name" value="Cation efflux protein, cytoplasmic domain"/>
    <property type="match status" value="1"/>
</dbReference>
<keyword evidence="4 6" id="KW-1133">Transmembrane helix</keyword>
<evidence type="ECO:0000256" key="5">
    <source>
        <dbReference type="ARBA" id="ARBA00023136"/>
    </source>
</evidence>
<dbReference type="SUPFAM" id="SSF160240">
    <property type="entry name" value="Cation efflux protein cytoplasmic domain-like"/>
    <property type="match status" value="1"/>
</dbReference>
<feature type="transmembrane region" description="Helical" evidence="6">
    <location>
        <begin position="109"/>
        <end position="128"/>
    </location>
</feature>
<protein>
    <submittedName>
        <fullName evidence="8">Zinc transporter ZitB</fullName>
    </submittedName>
</protein>
<feature type="transmembrane region" description="Helical" evidence="6">
    <location>
        <begin position="77"/>
        <end position="97"/>
    </location>
</feature>
<gene>
    <name evidence="8" type="primary">zitB</name>
    <name evidence="8" type="ORF">MSIMFB_00217</name>
</gene>
<dbReference type="Proteomes" id="UP000554965">
    <property type="component" value="Unassembled WGS sequence"/>
</dbReference>
<dbReference type="InterPro" id="IPR058533">
    <property type="entry name" value="Cation_efflux_TM"/>
</dbReference>
<keyword evidence="2" id="KW-0813">Transport</keyword>
<evidence type="ECO:0000256" key="3">
    <source>
        <dbReference type="ARBA" id="ARBA00022692"/>
    </source>
</evidence>
<dbReference type="PANTHER" id="PTHR13414:SF9">
    <property type="entry name" value="PROTON-COUPLED ZINC ANTIPORTER SLC30A9, MITOCHONDRIAL"/>
    <property type="match status" value="1"/>
</dbReference>